<dbReference type="KEGG" id="svi:Svir_19420"/>
<keyword evidence="2" id="KW-1185">Reference proteome</keyword>
<protein>
    <submittedName>
        <fullName evidence="1">Uncharacterized protein</fullName>
    </submittedName>
</protein>
<sequence>MGTAIPAVAHADADSATWRQKTSLNGWPVLSEGETQRFRIEGSGLSVRLAPAAAPVLLYVARRFIYEIDSQLQAGEITGYTDDRNIAASYESAYLSGSGITIRPLLYPMGAENGFFEHEKIVIRDILADCDGVIAWGGDLDPVKESHFHITVPATSSEYRNLVDRLRTWEDSPGKGAGAIDAFIPERLQRAGSN</sequence>
<dbReference type="STRING" id="471857.Svir_19420"/>
<dbReference type="eggNOG" id="ENOG5033029">
    <property type="taxonomic scope" value="Bacteria"/>
</dbReference>
<gene>
    <name evidence="1" type="ordered locus">Svir_19420</name>
</gene>
<reference evidence="1 2" key="1">
    <citation type="journal article" date="2009" name="Stand. Genomic Sci.">
        <title>Complete genome sequence of Saccharomonospora viridis type strain (P101).</title>
        <authorList>
            <person name="Pati A."/>
            <person name="Sikorski J."/>
            <person name="Nolan M."/>
            <person name="Lapidus A."/>
            <person name="Copeland A."/>
            <person name="Glavina Del Rio T."/>
            <person name="Lucas S."/>
            <person name="Chen F."/>
            <person name="Tice H."/>
            <person name="Pitluck S."/>
            <person name="Cheng J.F."/>
            <person name="Chertkov O."/>
            <person name="Brettin T."/>
            <person name="Han C."/>
            <person name="Detter J.C."/>
            <person name="Kuske C."/>
            <person name="Bruce D."/>
            <person name="Goodwin L."/>
            <person name="Chain P."/>
            <person name="D'haeseleer P."/>
            <person name="Chen A."/>
            <person name="Palaniappan K."/>
            <person name="Ivanova N."/>
            <person name="Mavromatis K."/>
            <person name="Mikhailova N."/>
            <person name="Rohde M."/>
            <person name="Tindall B.J."/>
            <person name="Goker M."/>
            <person name="Bristow J."/>
            <person name="Eisen J.A."/>
            <person name="Markowitz V."/>
            <person name="Hugenholtz P."/>
            <person name="Kyrpides N.C."/>
            <person name="Klenk H.P."/>
        </authorList>
    </citation>
    <scope>NUCLEOTIDE SEQUENCE [LARGE SCALE GENOMIC DNA]</scope>
    <source>
        <strain evidence="2">ATCC 15386 / DSM 43017 / JCM 3036 / NBRC 12207 / P101</strain>
    </source>
</reference>
<dbReference type="HOGENOM" id="CLU_093866_0_0_11"/>
<proteinExistence type="predicted"/>
<name>C7MV09_SACVD</name>
<evidence type="ECO:0000313" key="1">
    <source>
        <dbReference type="EMBL" id="ACU96961.1"/>
    </source>
</evidence>
<accession>C7MV09</accession>
<dbReference type="AlphaFoldDB" id="C7MV09"/>
<evidence type="ECO:0000313" key="2">
    <source>
        <dbReference type="Proteomes" id="UP000000841"/>
    </source>
</evidence>
<dbReference type="EMBL" id="CP001683">
    <property type="protein sequence ID" value="ACU96961.1"/>
    <property type="molecule type" value="Genomic_DNA"/>
</dbReference>
<dbReference type="Proteomes" id="UP000000841">
    <property type="component" value="Chromosome"/>
</dbReference>
<organism evidence="1 2">
    <name type="scientific">Saccharomonospora viridis (strain ATCC 15386 / DSM 43017 / JCM 3036 / CCUG 5913 / NBRC 12207 / NCIMB 9602 / P101)</name>
    <name type="common">Thermoactinomyces viridis</name>
    <dbReference type="NCBI Taxonomy" id="471857"/>
    <lineage>
        <taxon>Bacteria</taxon>
        <taxon>Bacillati</taxon>
        <taxon>Actinomycetota</taxon>
        <taxon>Actinomycetes</taxon>
        <taxon>Pseudonocardiales</taxon>
        <taxon>Pseudonocardiaceae</taxon>
        <taxon>Saccharomonospora</taxon>
    </lineage>
</organism>